<proteinExistence type="predicted"/>
<gene>
    <name evidence="1" type="ORF">MM415A01250_0005</name>
    <name evidence="2" type="ORF">MM415B04291_0011</name>
</gene>
<organism evidence="1">
    <name type="scientific">viral metagenome</name>
    <dbReference type="NCBI Taxonomy" id="1070528"/>
    <lineage>
        <taxon>unclassified sequences</taxon>
        <taxon>metagenomes</taxon>
        <taxon>organismal metagenomes</taxon>
    </lineage>
</organism>
<dbReference type="EMBL" id="MT143135">
    <property type="protein sequence ID" value="QJA93265.1"/>
    <property type="molecule type" value="Genomic_DNA"/>
</dbReference>
<reference evidence="1" key="1">
    <citation type="submission" date="2020-03" db="EMBL/GenBank/DDBJ databases">
        <title>The deep terrestrial virosphere.</title>
        <authorList>
            <person name="Holmfeldt K."/>
            <person name="Nilsson E."/>
            <person name="Simone D."/>
            <person name="Lopez-Fernandez M."/>
            <person name="Wu X."/>
            <person name="de Brujin I."/>
            <person name="Lundin D."/>
            <person name="Andersson A."/>
            <person name="Bertilsson S."/>
            <person name="Dopson M."/>
        </authorList>
    </citation>
    <scope>NUCLEOTIDE SEQUENCE</scope>
    <source>
        <strain evidence="1">MM415A01250</strain>
        <strain evidence="2">MM415B04291</strain>
    </source>
</reference>
<dbReference type="AlphaFoldDB" id="A0A6M3K7B6"/>
<accession>A0A6M3K7B6</accession>
<name>A0A6M3K7B6_9ZZZZ</name>
<dbReference type="EMBL" id="MT142295">
    <property type="protein sequence ID" value="QJA77661.1"/>
    <property type="molecule type" value="Genomic_DNA"/>
</dbReference>
<sequence>MGEVDYAPEVVERIKREAKTLRLFEIDPDDHEGLDRRDVLLHIPAFMADYHILPTSGAVVDAETVEACAESGYAASTAGRATAWDWEQIGDESRDACRRFALAVLEAADITVADEVVEVGEDDCDDPIPAQLRVLLPGDEEYSFLDFDPGDTLYIVRAVTADCHSKEG</sequence>
<protein>
    <submittedName>
        <fullName evidence="1">Uncharacterized protein</fullName>
    </submittedName>
</protein>
<evidence type="ECO:0000313" key="1">
    <source>
        <dbReference type="EMBL" id="QJA77661.1"/>
    </source>
</evidence>
<evidence type="ECO:0000313" key="2">
    <source>
        <dbReference type="EMBL" id="QJA93265.1"/>
    </source>
</evidence>